<dbReference type="GO" id="GO:0051020">
    <property type="term" value="F:GTPase binding"/>
    <property type="evidence" value="ECO:0007669"/>
    <property type="project" value="TreeGrafter"/>
</dbReference>
<dbReference type="InParanoid" id="A0A1X2HE08"/>
<proteinExistence type="predicted"/>
<dbReference type="Proteomes" id="UP000242180">
    <property type="component" value="Unassembled WGS sequence"/>
</dbReference>
<feature type="compositionally biased region" description="Low complexity" evidence="1">
    <location>
        <begin position="73"/>
        <end position="85"/>
    </location>
</feature>
<protein>
    <submittedName>
        <fullName evidence="3">DIL domain-domain-containing protein</fullName>
    </submittedName>
</protein>
<dbReference type="OMA" id="HECIERA"/>
<dbReference type="EMBL" id="MCGN01000005">
    <property type="protein sequence ID" value="ORY96556.1"/>
    <property type="molecule type" value="Genomic_DNA"/>
</dbReference>
<comment type="caution">
    <text evidence="3">The sequence shown here is derived from an EMBL/GenBank/DDBJ whole genome shotgun (WGS) entry which is preliminary data.</text>
</comment>
<dbReference type="STRING" id="13706.A0A1X2HE08"/>
<feature type="region of interest" description="Disordered" evidence="1">
    <location>
        <begin position="73"/>
        <end position="94"/>
    </location>
</feature>
<dbReference type="PROSITE" id="PS51126">
    <property type="entry name" value="DILUTE"/>
    <property type="match status" value="1"/>
</dbReference>
<evidence type="ECO:0000256" key="1">
    <source>
        <dbReference type="SAM" id="MobiDB-lite"/>
    </source>
</evidence>
<keyword evidence="4" id="KW-1185">Reference proteome</keyword>
<dbReference type="PANTHER" id="PTHR16027">
    <property type="entry name" value="DILUTE DOMAIN-CONTAINING PROTEIN YPR089W"/>
    <property type="match status" value="1"/>
</dbReference>
<accession>A0A1X2HE08</accession>
<feature type="domain" description="Dilute" evidence="2">
    <location>
        <begin position="180"/>
        <end position="455"/>
    </location>
</feature>
<gene>
    <name evidence="3" type="ORF">BCR43DRAFT_280087</name>
</gene>
<feature type="region of interest" description="Disordered" evidence="1">
    <location>
        <begin position="461"/>
        <end position="527"/>
    </location>
</feature>
<organism evidence="3 4">
    <name type="scientific">Syncephalastrum racemosum</name>
    <name type="common">Filamentous fungus</name>
    <dbReference type="NCBI Taxonomy" id="13706"/>
    <lineage>
        <taxon>Eukaryota</taxon>
        <taxon>Fungi</taxon>
        <taxon>Fungi incertae sedis</taxon>
        <taxon>Mucoromycota</taxon>
        <taxon>Mucoromycotina</taxon>
        <taxon>Mucoromycetes</taxon>
        <taxon>Mucorales</taxon>
        <taxon>Syncephalastraceae</taxon>
        <taxon>Syncephalastrum</taxon>
    </lineage>
</organism>
<dbReference type="Pfam" id="PF01843">
    <property type="entry name" value="DIL"/>
    <property type="match status" value="1"/>
</dbReference>
<dbReference type="CDD" id="cd15473">
    <property type="entry name" value="Myo5p-like_CBD_DIL_ANK"/>
    <property type="match status" value="1"/>
</dbReference>
<dbReference type="Gene3D" id="1.25.40.20">
    <property type="entry name" value="Ankyrin repeat-containing domain"/>
    <property type="match status" value="1"/>
</dbReference>
<reference evidence="3 4" key="1">
    <citation type="submission" date="2016-07" db="EMBL/GenBank/DDBJ databases">
        <title>Pervasive Adenine N6-methylation of Active Genes in Fungi.</title>
        <authorList>
            <consortium name="DOE Joint Genome Institute"/>
            <person name="Mondo S.J."/>
            <person name="Dannebaum R.O."/>
            <person name="Kuo R.C."/>
            <person name="Labutti K."/>
            <person name="Haridas S."/>
            <person name="Kuo A."/>
            <person name="Salamov A."/>
            <person name="Ahrendt S.R."/>
            <person name="Lipzen A."/>
            <person name="Sullivan W."/>
            <person name="Andreopoulos W.B."/>
            <person name="Clum A."/>
            <person name="Lindquist E."/>
            <person name="Daum C."/>
            <person name="Ramamoorthy G.K."/>
            <person name="Gryganskyi A."/>
            <person name="Culley D."/>
            <person name="Magnuson J.K."/>
            <person name="James T.Y."/>
            <person name="O'Malley M.A."/>
            <person name="Stajich J.E."/>
            <person name="Spatafora J.W."/>
            <person name="Visel A."/>
            <person name="Grigoriev I.V."/>
        </authorList>
    </citation>
    <scope>NUCLEOTIDE SEQUENCE [LARGE SCALE GENOMIC DNA]</scope>
    <source>
        <strain evidence="3 4">NRRL 2496</strain>
    </source>
</reference>
<feature type="compositionally biased region" description="Low complexity" evidence="1">
    <location>
        <begin position="467"/>
        <end position="492"/>
    </location>
</feature>
<dbReference type="AlphaFoldDB" id="A0A1X2HE08"/>
<dbReference type="InterPro" id="IPR036770">
    <property type="entry name" value="Ankyrin_rpt-contain_sf"/>
</dbReference>
<evidence type="ECO:0000313" key="3">
    <source>
        <dbReference type="EMBL" id="ORY96556.1"/>
    </source>
</evidence>
<dbReference type="InterPro" id="IPR052072">
    <property type="entry name" value="Vascular_dev_regulator"/>
</dbReference>
<feature type="compositionally biased region" description="Acidic residues" evidence="1">
    <location>
        <begin position="509"/>
        <end position="525"/>
    </location>
</feature>
<name>A0A1X2HE08_SYNRA</name>
<dbReference type="InterPro" id="IPR002710">
    <property type="entry name" value="Dilute_dom"/>
</dbReference>
<sequence length="618" mass="70842">MWATINNHSDVVAILLEHGACSKARSRQGRTVMDLVDTENEQLIHILDTTTDNEVDAEKKRIRRKSLRELHLQTTSDYDQSTQQETKSHNDPTDAYEKELINCEASIRSIHKFAWDRCLPDQMFVFSEENIDHILDTTITRLTLPMKSRQEIYVPANVLFLSVRFAHYYSSKELLNAFLNSALQRISDVLKANTDDIHTLAFWTSNLSQLLYYFKKDTGLVVATAEHQLEMSELICETYTLIVADSARRIDKILEQSMLEHEPFQEQVSFADDYWPRLFRRRPTSISTAAELTSPTSPCSPRLMSPRSVTSLLGSILYVLQSYEVHPAIILQAVAQFCHFLSCEMFNRILTSKRYLCRSKALQIRMNLSVIEEWMRDSQLPSNLTSYFNSLVQLLQLLQCVSGLNELMLFVNTVRTFDLLNPLQIRRCVLSYRYEVNEPKLPEEVEKYALQIAQDTVRPRRESVRNSFSASATPSSRPTSVSSLGSLLMSSMTRVGRNSSNPPPQPPAEEVEPAEDEAMEEEEDPDCLREWTVEKRDSRYMLPFSLPATWSQKKPAASVAAAAQDNDVQGEKDSVSEAMCQEYKQKLCAQRDLHTRDRAIVPTIPEDWLDRLDSKLES</sequence>
<dbReference type="OrthoDB" id="426293at2759"/>
<evidence type="ECO:0000259" key="2">
    <source>
        <dbReference type="PROSITE" id="PS51126"/>
    </source>
</evidence>
<evidence type="ECO:0000313" key="4">
    <source>
        <dbReference type="Proteomes" id="UP000242180"/>
    </source>
</evidence>
<dbReference type="PANTHER" id="PTHR16027:SF6">
    <property type="entry name" value="DILUTE DOMAIN-CONTAINING PROTEIN"/>
    <property type="match status" value="1"/>
</dbReference>
<dbReference type="InterPro" id="IPR037986">
    <property type="entry name" value="Myo5p-like_CBD_DIL"/>
</dbReference>
<dbReference type="SMART" id="SM01132">
    <property type="entry name" value="DIL"/>
    <property type="match status" value="1"/>
</dbReference>
<dbReference type="FunCoup" id="A0A1X2HE08">
    <property type="interactions" value="66"/>
</dbReference>